<feature type="chain" id="PRO_5043030179" description="Lipoprotein" evidence="2">
    <location>
        <begin position="24"/>
        <end position="71"/>
    </location>
</feature>
<dbReference type="RefSeq" id="WP_307107564.1">
    <property type="nucleotide sequence ID" value="NZ_JAUTAS010000001.1"/>
</dbReference>
<dbReference type="Proteomes" id="UP001226084">
    <property type="component" value="Unassembled WGS sequence"/>
</dbReference>
<proteinExistence type="predicted"/>
<accession>A0AAP5EF00</accession>
<organism evidence="3 4">
    <name type="scientific">Stenotrophomonas rhizophila</name>
    <dbReference type="NCBI Taxonomy" id="216778"/>
    <lineage>
        <taxon>Bacteria</taxon>
        <taxon>Pseudomonadati</taxon>
        <taxon>Pseudomonadota</taxon>
        <taxon>Gammaproteobacteria</taxon>
        <taxon>Lysobacterales</taxon>
        <taxon>Lysobacteraceae</taxon>
        <taxon>Stenotrophomonas</taxon>
    </lineage>
</organism>
<name>A0AAP5EF00_9GAMM</name>
<evidence type="ECO:0000313" key="3">
    <source>
        <dbReference type="EMBL" id="MDQ1110056.1"/>
    </source>
</evidence>
<evidence type="ECO:0000256" key="2">
    <source>
        <dbReference type="SAM" id="SignalP"/>
    </source>
</evidence>
<keyword evidence="2" id="KW-0732">Signal</keyword>
<sequence>MRRAVLGLMIVMMAGCSSMPAGQDAVSWSCHKELTAYRNQPPRTDEQKKERWPPEDQPAPVSEPCARELSR</sequence>
<feature type="signal peptide" evidence="2">
    <location>
        <begin position="1"/>
        <end position="23"/>
    </location>
</feature>
<evidence type="ECO:0000256" key="1">
    <source>
        <dbReference type="SAM" id="MobiDB-lite"/>
    </source>
</evidence>
<evidence type="ECO:0000313" key="4">
    <source>
        <dbReference type="Proteomes" id="UP001226084"/>
    </source>
</evidence>
<feature type="region of interest" description="Disordered" evidence="1">
    <location>
        <begin position="36"/>
        <end position="71"/>
    </location>
</feature>
<protein>
    <recommendedName>
        <fullName evidence="5">Lipoprotein</fullName>
    </recommendedName>
</protein>
<dbReference type="PROSITE" id="PS51257">
    <property type="entry name" value="PROKAR_LIPOPROTEIN"/>
    <property type="match status" value="1"/>
</dbReference>
<dbReference type="EMBL" id="JAUTAS010000001">
    <property type="protein sequence ID" value="MDQ1110056.1"/>
    <property type="molecule type" value="Genomic_DNA"/>
</dbReference>
<gene>
    <name evidence="3" type="ORF">QE424_003215</name>
</gene>
<evidence type="ECO:0008006" key="5">
    <source>
        <dbReference type="Google" id="ProtNLM"/>
    </source>
</evidence>
<comment type="caution">
    <text evidence="3">The sequence shown here is derived from an EMBL/GenBank/DDBJ whole genome shotgun (WGS) entry which is preliminary data.</text>
</comment>
<feature type="compositionally biased region" description="Basic and acidic residues" evidence="1">
    <location>
        <begin position="43"/>
        <end position="54"/>
    </location>
</feature>
<dbReference type="AlphaFoldDB" id="A0AAP5EF00"/>
<reference evidence="3" key="1">
    <citation type="submission" date="2023-07" db="EMBL/GenBank/DDBJ databases">
        <title>Functional and genomic diversity of the sorghum phyllosphere microbiome.</title>
        <authorList>
            <person name="Shade A."/>
        </authorList>
    </citation>
    <scope>NUCLEOTIDE SEQUENCE</scope>
    <source>
        <strain evidence="3">SORGH_AS_0457</strain>
    </source>
</reference>